<reference evidence="2" key="1">
    <citation type="submission" date="2020-03" db="EMBL/GenBank/DDBJ databases">
        <authorList>
            <person name="Weist P."/>
        </authorList>
    </citation>
    <scope>NUCLEOTIDE SEQUENCE</scope>
</reference>
<dbReference type="AlphaFoldDB" id="A0A9N7TNU8"/>
<dbReference type="Proteomes" id="UP001153269">
    <property type="component" value="Unassembled WGS sequence"/>
</dbReference>
<organism evidence="2 3">
    <name type="scientific">Pleuronectes platessa</name>
    <name type="common">European plaice</name>
    <dbReference type="NCBI Taxonomy" id="8262"/>
    <lineage>
        <taxon>Eukaryota</taxon>
        <taxon>Metazoa</taxon>
        <taxon>Chordata</taxon>
        <taxon>Craniata</taxon>
        <taxon>Vertebrata</taxon>
        <taxon>Euteleostomi</taxon>
        <taxon>Actinopterygii</taxon>
        <taxon>Neopterygii</taxon>
        <taxon>Teleostei</taxon>
        <taxon>Neoteleostei</taxon>
        <taxon>Acanthomorphata</taxon>
        <taxon>Carangaria</taxon>
        <taxon>Pleuronectiformes</taxon>
        <taxon>Pleuronectoidei</taxon>
        <taxon>Pleuronectidae</taxon>
        <taxon>Pleuronectes</taxon>
    </lineage>
</organism>
<feature type="region of interest" description="Disordered" evidence="1">
    <location>
        <begin position="1"/>
        <end position="22"/>
    </location>
</feature>
<evidence type="ECO:0000313" key="3">
    <source>
        <dbReference type="Proteomes" id="UP001153269"/>
    </source>
</evidence>
<proteinExistence type="predicted"/>
<gene>
    <name evidence="2" type="ORF">PLEPLA_LOCUS3392</name>
</gene>
<keyword evidence="3" id="KW-1185">Reference proteome</keyword>
<protein>
    <submittedName>
        <fullName evidence="2">Uncharacterized protein</fullName>
    </submittedName>
</protein>
<evidence type="ECO:0000313" key="2">
    <source>
        <dbReference type="EMBL" id="CAB1415674.1"/>
    </source>
</evidence>
<comment type="caution">
    <text evidence="2">The sequence shown here is derived from an EMBL/GenBank/DDBJ whole genome shotgun (WGS) entry which is preliminary data.</text>
</comment>
<feature type="compositionally biased region" description="Basic residues" evidence="1">
    <location>
        <begin position="1"/>
        <end position="10"/>
    </location>
</feature>
<accession>A0A9N7TNU8</accession>
<evidence type="ECO:0000256" key="1">
    <source>
        <dbReference type="SAM" id="MobiDB-lite"/>
    </source>
</evidence>
<dbReference type="EMBL" id="CADEAL010000168">
    <property type="protein sequence ID" value="CAB1415674.1"/>
    <property type="molecule type" value="Genomic_DNA"/>
</dbReference>
<feature type="compositionally biased region" description="Polar residues" evidence="1">
    <location>
        <begin position="12"/>
        <end position="22"/>
    </location>
</feature>
<name>A0A9N7TNU8_PLEPL</name>
<sequence length="121" mass="13486">MISHHHHHHLGSTPSQSTSHHNTTNHLKIMAKDQQLKELPRALMVSCREWDWLSSRDDSFAIIPLCPNASTGSSGYHRTELALLISLSSVFLSAVEMLLPQQTTPKKMADATRESCHPPAI</sequence>